<evidence type="ECO:0000256" key="2">
    <source>
        <dbReference type="ARBA" id="ARBA00022840"/>
    </source>
</evidence>
<evidence type="ECO:0000313" key="6">
    <source>
        <dbReference type="EMBL" id="CUS37900.1"/>
    </source>
</evidence>
<feature type="coiled-coil region" evidence="3">
    <location>
        <begin position="525"/>
        <end position="580"/>
    </location>
</feature>
<protein>
    <submittedName>
        <fullName evidence="6">Putative transmembrane signal transduction receptor and sigma-54 dependent response regulator</fullName>
    </submittedName>
</protein>
<dbReference type="Proteomes" id="UP000198736">
    <property type="component" value="Unassembled WGS sequence"/>
</dbReference>
<dbReference type="InterPro" id="IPR003593">
    <property type="entry name" value="AAA+_ATPase"/>
</dbReference>
<dbReference type="PANTHER" id="PTHR32071">
    <property type="entry name" value="TRANSCRIPTIONAL REGULATORY PROTEIN"/>
    <property type="match status" value="1"/>
</dbReference>
<dbReference type="Gene3D" id="3.40.50.300">
    <property type="entry name" value="P-loop containing nucleotide triphosphate hydrolases"/>
    <property type="match status" value="1"/>
</dbReference>
<dbReference type="CDD" id="cd00009">
    <property type="entry name" value="AAA"/>
    <property type="match status" value="1"/>
</dbReference>
<dbReference type="PROSITE" id="PS50045">
    <property type="entry name" value="SIGMA54_INTERACT_4"/>
    <property type="match status" value="1"/>
</dbReference>
<evidence type="ECO:0000259" key="5">
    <source>
        <dbReference type="PROSITE" id="PS50045"/>
    </source>
</evidence>
<dbReference type="Pfam" id="PF00158">
    <property type="entry name" value="Sigma54_activat"/>
    <property type="match status" value="1"/>
</dbReference>
<keyword evidence="2" id="KW-0067">ATP-binding</keyword>
<sequence>MRLTSLDNHGAALVIGIVSALVVVMLYILMPNLISSWELSTYDLRMQLRGSVKLTSQLVIIARDDVSDEEIGVGIWNRQVFAKVIDALHRAGARVIALDFDFSQASPKERGGESSDQALISAMRQSHTVFLPLQVTQEQESETSVDRTFGLNASVFLEKGVSHRPPFLLDVPRVGQVFPPMFRFLSEANGIGHVAAIPDIDGGYRRTPAFVRSGDVIIPALGVSLAAAYLGVSPEAIELTPEKTLVFKGAIASDGMQRDLSIPVDLQGNVLLDYAGRWEGETEYFPIIDVLNKIENEKDGIDGLRKTVQGKAVLIIHAAIEADKRRTPLELKAPGGFILANTFNTIVTERKLHLLPVWEQWGLTGVLAIFVAWSALLLQGWRSLVGVSVLGVLYIAGAYGAFAWFGMVAPIVVPMVGLVVASGGALTWTSWLGLGQVREAESKRMALQQEVMGLHGLREKQEARIRQLEAASAAAQSARLTQEQALNDSQHLLVEQVDYVKRLEGELAIVKGAPREQGVPSAEERERLEIELRRAKEELVQTENRAVKWQNICEYEAQARERLETELRLAKAEREKTDQTIASSPAKRTSLWAHEPSHTALSADEKKKLQDLCEEDIITSDPGLLHCLKDLEKVAQSMVKIMFLGEPGTGKERFAFLAHKWSDRKGRPFVPVNMAAIPPDLFESQLFGHKKGSFTGAIANHDGYFLQADTGTLFLDEIGDLNFVLQAKLLRVLQDGFVTRVGEKEAIRVDVRVVSATNKDLSKEIAEGRFRQDLYDRLCGIEMRLPPLRERMGDVPKLAQLFLGQAAVRNKKPNRPLSNDASARLQTWTWPGNVRELEKCLERAVLLAEGSEITERDLGLGRVSDELVVPPTATPSSPMIQDTDDIDLSLEELEFLRAMRQHCLTIGNAADELDWSRDTVTEWWKGLCFKALVYHQFDREKAAASLAGESGLTKLVLKKLNEYVKGLNKVVSEDPPSSDFRAWCKQHFKNLPACYYPAIDALIRARIV</sequence>
<dbReference type="FunFam" id="3.40.50.300:FF:000006">
    <property type="entry name" value="DNA-binding transcriptional regulator NtrC"/>
    <property type="match status" value="1"/>
</dbReference>
<dbReference type="InterPro" id="IPR025943">
    <property type="entry name" value="Sigma_54_int_dom_ATP-bd_2"/>
</dbReference>
<dbReference type="OrthoDB" id="9762556at2"/>
<proteinExistence type="predicted"/>
<feature type="transmembrane region" description="Helical" evidence="4">
    <location>
        <begin position="385"/>
        <end position="405"/>
    </location>
</feature>
<dbReference type="InterPro" id="IPR007890">
    <property type="entry name" value="CHASE2"/>
</dbReference>
<dbReference type="Pfam" id="PF05226">
    <property type="entry name" value="CHASE2"/>
    <property type="match status" value="1"/>
</dbReference>
<dbReference type="Pfam" id="PF25601">
    <property type="entry name" value="AAA_lid_14"/>
    <property type="match status" value="1"/>
</dbReference>
<dbReference type="GO" id="GO:0006355">
    <property type="term" value="P:regulation of DNA-templated transcription"/>
    <property type="evidence" value="ECO:0007669"/>
    <property type="project" value="InterPro"/>
</dbReference>
<dbReference type="RefSeq" id="WP_090899687.1">
    <property type="nucleotide sequence ID" value="NZ_CZPZ01000031.1"/>
</dbReference>
<feature type="domain" description="Sigma-54 factor interaction" evidence="5">
    <location>
        <begin position="617"/>
        <end position="846"/>
    </location>
</feature>
<dbReference type="SMART" id="SM01080">
    <property type="entry name" value="CHASE2"/>
    <property type="match status" value="1"/>
</dbReference>
<dbReference type="STRING" id="1742973.COMA2_40084"/>
<name>A0A0S4LK18_9BACT</name>
<dbReference type="PROSITE" id="PS00676">
    <property type="entry name" value="SIGMA54_INTERACT_2"/>
    <property type="match status" value="1"/>
</dbReference>
<dbReference type="SUPFAM" id="SSF52540">
    <property type="entry name" value="P-loop containing nucleoside triphosphate hydrolases"/>
    <property type="match status" value="1"/>
</dbReference>
<dbReference type="Gene3D" id="1.10.8.60">
    <property type="match status" value="1"/>
</dbReference>
<accession>A0A0S4LK18</accession>
<keyword evidence="4" id="KW-1133">Transmembrane helix</keyword>
<reference evidence="7" key="1">
    <citation type="submission" date="2015-10" db="EMBL/GenBank/DDBJ databases">
        <authorList>
            <person name="Luecker S."/>
            <person name="Luecker S."/>
        </authorList>
    </citation>
    <scope>NUCLEOTIDE SEQUENCE [LARGE SCALE GENOMIC DNA]</scope>
</reference>
<gene>
    <name evidence="6" type="ORF">COMA2_40084</name>
</gene>
<keyword evidence="7" id="KW-1185">Reference proteome</keyword>
<keyword evidence="6" id="KW-0675">Receptor</keyword>
<dbReference type="AlphaFoldDB" id="A0A0S4LK18"/>
<dbReference type="GO" id="GO:0005524">
    <property type="term" value="F:ATP binding"/>
    <property type="evidence" value="ECO:0007669"/>
    <property type="project" value="UniProtKB-KW"/>
</dbReference>
<evidence type="ECO:0000313" key="7">
    <source>
        <dbReference type="Proteomes" id="UP000198736"/>
    </source>
</evidence>
<dbReference type="InterPro" id="IPR027417">
    <property type="entry name" value="P-loop_NTPase"/>
</dbReference>
<feature type="transmembrane region" description="Helical" evidence="4">
    <location>
        <begin position="12"/>
        <end position="30"/>
    </location>
</feature>
<feature type="transmembrane region" description="Helical" evidence="4">
    <location>
        <begin position="361"/>
        <end position="378"/>
    </location>
</feature>
<evidence type="ECO:0000256" key="1">
    <source>
        <dbReference type="ARBA" id="ARBA00022741"/>
    </source>
</evidence>
<organism evidence="6 7">
    <name type="scientific">Candidatus Nitrospira nitrificans</name>
    <dbReference type="NCBI Taxonomy" id="1742973"/>
    <lineage>
        <taxon>Bacteria</taxon>
        <taxon>Pseudomonadati</taxon>
        <taxon>Nitrospirota</taxon>
        <taxon>Nitrospiria</taxon>
        <taxon>Nitrospirales</taxon>
        <taxon>Nitrospiraceae</taxon>
        <taxon>Nitrospira</taxon>
    </lineage>
</organism>
<keyword evidence="4 6" id="KW-0812">Transmembrane</keyword>
<keyword evidence="3" id="KW-0175">Coiled coil</keyword>
<keyword evidence="4" id="KW-0472">Membrane</keyword>
<dbReference type="SMART" id="SM00382">
    <property type="entry name" value="AAA"/>
    <property type="match status" value="1"/>
</dbReference>
<dbReference type="InterPro" id="IPR058031">
    <property type="entry name" value="AAA_lid_NorR"/>
</dbReference>
<evidence type="ECO:0000256" key="4">
    <source>
        <dbReference type="SAM" id="Phobius"/>
    </source>
</evidence>
<keyword evidence="1" id="KW-0547">Nucleotide-binding</keyword>
<dbReference type="InterPro" id="IPR002078">
    <property type="entry name" value="Sigma_54_int"/>
</dbReference>
<dbReference type="EMBL" id="CZPZ01000031">
    <property type="protein sequence ID" value="CUS37900.1"/>
    <property type="molecule type" value="Genomic_DNA"/>
</dbReference>
<evidence type="ECO:0000256" key="3">
    <source>
        <dbReference type="SAM" id="Coils"/>
    </source>
</evidence>